<gene>
    <name evidence="1" type="ORF">A0128_11535</name>
</gene>
<keyword evidence="2" id="KW-1185">Reference proteome</keyword>
<evidence type="ECO:0000313" key="1">
    <source>
        <dbReference type="EMBL" id="AOP34425.1"/>
    </source>
</evidence>
<sequence>MRSRFKNRKFFGESLDASSLSFLFEFVFKQDILLPSYRSPGFSGRSFLFAGVPTVSQKVFWNPEGTRQGFENSIVELRKRMSSYFWDREIPLGKRRIGVGQFFSRFFLCRSSDKRRIGNFRFTKFFFCATENSSDFFPPARLHHPTRVGQFSFTENRRNYDEFGSENHPELFRTLTTSYRDIILLFSHRYLTFRQILDTKR</sequence>
<organism evidence="1 2">
    <name type="scientific">Leptospira tipperaryensis</name>
    <dbReference type="NCBI Taxonomy" id="2564040"/>
    <lineage>
        <taxon>Bacteria</taxon>
        <taxon>Pseudomonadati</taxon>
        <taxon>Spirochaetota</taxon>
        <taxon>Spirochaetia</taxon>
        <taxon>Leptospirales</taxon>
        <taxon>Leptospiraceae</taxon>
        <taxon>Leptospira</taxon>
    </lineage>
</organism>
<dbReference type="Proteomes" id="UP000094197">
    <property type="component" value="Chromosome 1"/>
</dbReference>
<accession>A0A1D7UXX5</accession>
<dbReference type="AlphaFoldDB" id="A0A1D7UXX5"/>
<name>A0A1D7UXX5_9LEPT</name>
<reference evidence="1 2" key="1">
    <citation type="submission" date="2016-04" db="EMBL/GenBank/DDBJ databases">
        <title>Complete genome seqeunce of Leptospira alstonii serovar Room22.</title>
        <authorList>
            <person name="Nally J.E."/>
            <person name="Bayles D.O."/>
            <person name="Hurley D."/>
            <person name="Fanning S."/>
            <person name="McMahon B.J."/>
            <person name="Arent Z."/>
        </authorList>
    </citation>
    <scope>NUCLEOTIDE SEQUENCE [LARGE SCALE GENOMIC DNA]</scope>
    <source>
        <strain evidence="1 2">GWTS #1</strain>
    </source>
</reference>
<evidence type="ECO:0000313" key="2">
    <source>
        <dbReference type="Proteomes" id="UP000094197"/>
    </source>
</evidence>
<proteinExistence type="predicted"/>
<dbReference type="EMBL" id="CP015217">
    <property type="protein sequence ID" value="AOP34425.1"/>
    <property type="molecule type" value="Genomic_DNA"/>
</dbReference>
<dbReference type="KEGG" id="laj:A0128_11535"/>
<protein>
    <submittedName>
        <fullName evidence="1">Uncharacterized protein</fullName>
    </submittedName>
</protein>